<feature type="transmembrane region" description="Helical" evidence="1">
    <location>
        <begin position="130"/>
        <end position="154"/>
    </location>
</feature>
<feature type="transmembrane region" description="Helical" evidence="1">
    <location>
        <begin position="12"/>
        <end position="33"/>
    </location>
</feature>
<dbReference type="RefSeq" id="WP_110250321.1">
    <property type="nucleotide sequence ID" value="NZ_QJJR01000002.1"/>
</dbReference>
<keyword evidence="3" id="KW-1185">Reference proteome</keyword>
<feature type="transmembrane region" description="Helical" evidence="1">
    <location>
        <begin position="53"/>
        <end position="85"/>
    </location>
</feature>
<feature type="transmembrane region" description="Helical" evidence="1">
    <location>
        <begin position="106"/>
        <end position="124"/>
    </location>
</feature>
<evidence type="ECO:0000256" key="1">
    <source>
        <dbReference type="SAM" id="Phobius"/>
    </source>
</evidence>
<gene>
    <name evidence="2" type="ORF">DES38_10210</name>
</gene>
<keyword evidence="1" id="KW-0472">Membrane</keyword>
<proteinExistence type="predicted"/>
<accession>A0A2V3WU08</accession>
<keyword evidence="1" id="KW-0812">Transmembrane</keyword>
<dbReference type="Pfam" id="PF10011">
    <property type="entry name" value="DUF2254"/>
    <property type="match status" value="1"/>
</dbReference>
<dbReference type="OrthoDB" id="2955631at2"/>
<keyword evidence="1" id="KW-1133">Transmembrane helix</keyword>
<dbReference type="InterPro" id="IPR018723">
    <property type="entry name" value="DUF2254_membrane"/>
</dbReference>
<evidence type="ECO:0000313" key="3">
    <source>
        <dbReference type="Proteomes" id="UP000247922"/>
    </source>
</evidence>
<organism evidence="2 3">
    <name type="scientific">Streptohalobacillus salinus</name>
    <dbReference type="NCBI Taxonomy" id="621096"/>
    <lineage>
        <taxon>Bacteria</taxon>
        <taxon>Bacillati</taxon>
        <taxon>Bacillota</taxon>
        <taxon>Bacilli</taxon>
        <taxon>Bacillales</taxon>
        <taxon>Bacillaceae</taxon>
        <taxon>Streptohalobacillus</taxon>
    </lineage>
</organism>
<comment type="caution">
    <text evidence="2">The sequence shown here is derived from an EMBL/GenBank/DDBJ whole genome shotgun (WGS) entry which is preliminary data.</text>
</comment>
<evidence type="ECO:0000313" key="2">
    <source>
        <dbReference type="EMBL" id="PXW92432.1"/>
    </source>
</evidence>
<dbReference type="AlphaFoldDB" id="A0A2V3WU08"/>
<reference evidence="2 3" key="1">
    <citation type="submission" date="2018-05" db="EMBL/GenBank/DDBJ databases">
        <title>Genomic Encyclopedia of Type Strains, Phase IV (KMG-IV): sequencing the most valuable type-strain genomes for metagenomic binning, comparative biology and taxonomic classification.</title>
        <authorList>
            <person name="Goeker M."/>
        </authorList>
    </citation>
    <scope>NUCLEOTIDE SEQUENCE [LARGE SCALE GENOMIC DNA]</scope>
    <source>
        <strain evidence="2 3">DSM 22440</strain>
    </source>
</reference>
<protein>
    <submittedName>
        <fullName evidence="2">Putative membrane protein</fullName>
    </submittedName>
</protein>
<name>A0A2V3WU08_9BACI</name>
<sequence length="429" mass="48857">MKKIINQIRTSIWLYPVIYSLIALILSITITIIDKTYAEEMSLYLNSLFYTTTSLAQAVLGIVAGAFITIATFTFSTTMVVLTMYSSQFTPRVVENFLNNNTTMKSFGVFLSGFIYAITSLLFIDTSKEGNLVIAASVAVVYVIVGLIYFLLFVNNVSTHIQASDLILRLQKESKAKIDNYIAFVGESEIISEEDMHQYIDDKIYLRILGHSDGYIQEINYKRLKKFAADNKCVVCVQKVVGQFISKETRVITIYHEMEEEFGEQVLHELTQSILIGNKKTQTQDFSFMIQKIVEIALKALSPGINDPNTANHCLRILGTLLRDLSIIEEGYNLLRDEGNPGAVIYEAYDFEMILYDAYNQIVFYGQADSTVVIEAFKSLSIVKNRASKKNRELIEEYARYIFDNQTVKKLGPLEYRKIEREFNDLMAT</sequence>
<dbReference type="Proteomes" id="UP000247922">
    <property type="component" value="Unassembled WGS sequence"/>
</dbReference>
<dbReference type="EMBL" id="QJJR01000002">
    <property type="protein sequence ID" value="PXW92432.1"/>
    <property type="molecule type" value="Genomic_DNA"/>
</dbReference>